<dbReference type="AlphaFoldDB" id="A0A075WS82"/>
<dbReference type="eggNOG" id="ENOG5030PXP">
    <property type="taxonomic scope" value="Bacteria"/>
</dbReference>
<dbReference type="KEGG" id="tcm:HL41_03290"/>
<dbReference type="STRING" id="289377.HL41_03290"/>
<name>A0A075WS82_9BACT</name>
<dbReference type="Proteomes" id="UP000028481">
    <property type="component" value="Chromosome"/>
</dbReference>
<dbReference type="PaxDb" id="289377-HL41_03290"/>
<reference evidence="2 3" key="1">
    <citation type="journal article" date="2015" name="Genome Announc.">
        <title>Genome Sequence of a Sulfate-Reducing Thermophilic Bacterium, Thermodesulfobacterium commune DSM 2178T (Phylum Thermodesulfobacteria).</title>
        <authorList>
            <person name="Bhatnagar S."/>
            <person name="Badger J.H."/>
            <person name="Madupu R."/>
            <person name="Khouri H.M."/>
            <person name="O'Connor E.M."/>
            <person name="Robb F.T."/>
            <person name="Ward N.L."/>
            <person name="Eisen J.A."/>
        </authorList>
    </citation>
    <scope>NUCLEOTIDE SEQUENCE [LARGE SCALE GENOMIC DNA]</scope>
    <source>
        <strain evidence="2 3">DSM 2178</strain>
    </source>
</reference>
<evidence type="ECO:0000313" key="3">
    <source>
        <dbReference type="Proteomes" id="UP000028481"/>
    </source>
</evidence>
<protein>
    <recommendedName>
        <fullName evidence="1">Amphi-Trp domain-containing protein</fullName>
    </recommendedName>
</protein>
<accession>A0A075WS82</accession>
<evidence type="ECO:0000259" key="1">
    <source>
        <dbReference type="Pfam" id="PF20068"/>
    </source>
</evidence>
<evidence type="ECO:0000313" key="2">
    <source>
        <dbReference type="EMBL" id="AIH03885.1"/>
    </source>
</evidence>
<dbReference type="HOGENOM" id="CLU_2792645_0_0_0"/>
<dbReference type="RefSeq" id="WP_038061802.1">
    <property type="nucleotide sequence ID" value="NZ_CP008796.1"/>
</dbReference>
<sequence length="68" mass="8067">MKDKIEVKKIATPQEAAQLLRQIAEEVEQGKVKIEQVEIDLPANFECELKYKVKEDKKEFEIEFTWRS</sequence>
<gene>
    <name evidence="2" type="ORF">HL41_03290</name>
</gene>
<dbReference type="NCBIfam" id="TIGR04354">
    <property type="entry name" value="amphi-Trp"/>
    <property type="match status" value="1"/>
</dbReference>
<dbReference type="OrthoDB" id="9812036at2"/>
<keyword evidence="3" id="KW-1185">Reference proteome</keyword>
<dbReference type="EMBL" id="CP008796">
    <property type="protein sequence ID" value="AIH03885.1"/>
    <property type="molecule type" value="Genomic_DNA"/>
</dbReference>
<dbReference type="Pfam" id="PF20068">
    <property type="entry name" value="Amphi-Trp"/>
    <property type="match status" value="1"/>
</dbReference>
<proteinExistence type="predicted"/>
<dbReference type="InterPro" id="IPR027598">
    <property type="entry name" value="Amphi-Trp_dom"/>
</dbReference>
<feature type="domain" description="Amphi-Trp" evidence="1">
    <location>
        <begin position="5"/>
        <end position="67"/>
    </location>
</feature>
<organism evidence="2 3">
    <name type="scientific">Thermodesulfobacterium commune DSM 2178</name>
    <dbReference type="NCBI Taxonomy" id="289377"/>
    <lineage>
        <taxon>Bacteria</taxon>
        <taxon>Pseudomonadati</taxon>
        <taxon>Thermodesulfobacteriota</taxon>
        <taxon>Thermodesulfobacteria</taxon>
        <taxon>Thermodesulfobacteriales</taxon>
        <taxon>Thermodesulfobacteriaceae</taxon>
        <taxon>Thermodesulfobacterium</taxon>
    </lineage>
</organism>